<organism evidence="1 2">
    <name type="scientific">Silvimonas iriomotensis</name>
    <dbReference type="NCBI Taxonomy" id="449662"/>
    <lineage>
        <taxon>Bacteria</taxon>
        <taxon>Pseudomonadati</taxon>
        <taxon>Pseudomonadota</taxon>
        <taxon>Betaproteobacteria</taxon>
        <taxon>Neisseriales</taxon>
        <taxon>Chitinibacteraceae</taxon>
        <taxon>Silvimonas</taxon>
    </lineage>
</organism>
<sequence length="78" mass="8865">MSRELVTPQHIQHWLSDRINGDHALLDNGHHQHVSAPVKDKPDAEGCNWRVAAWRNPAGYESVIETAVDEARARFNLE</sequence>
<dbReference type="RefSeq" id="WP_188702430.1">
    <property type="nucleotide sequence ID" value="NZ_BMLX01000001.1"/>
</dbReference>
<dbReference type="Proteomes" id="UP000637267">
    <property type="component" value="Unassembled WGS sequence"/>
</dbReference>
<reference evidence="2" key="1">
    <citation type="journal article" date="2019" name="Int. J. Syst. Evol. Microbiol.">
        <title>The Global Catalogue of Microorganisms (GCM) 10K type strain sequencing project: providing services to taxonomists for standard genome sequencing and annotation.</title>
        <authorList>
            <consortium name="The Broad Institute Genomics Platform"/>
            <consortium name="The Broad Institute Genome Sequencing Center for Infectious Disease"/>
            <person name="Wu L."/>
            <person name="Ma J."/>
        </authorList>
    </citation>
    <scope>NUCLEOTIDE SEQUENCE [LARGE SCALE GENOMIC DNA]</scope>
    <source>
        <strain evidence="2">CGMCC 1.8859</strain>
    </source>
</reference>
<name>A0ABQ2P5P9_9NEIS</name>
<keyword evidence="2" id="KW-1185">Reference proteome</keyword>
<evidence type="ECO:0000313" key="1">
    <source>
        <dbReference type="EMBL" id="GGP18793.1"/>
    </source>
</evidence>
<dbReference type="EMBL" id="BMLX01000001">
    <property type="protein sequence ID" value="GGP18793.1"/>
    <property type="molecule type" value="Genomic_DNA"/>
</dbReference>
<evidence type="ECO:0000313" key="2">
    <source>
        <dbReference type="Proteomes" id="UP000637267"/>
    </source>
</evidence>
<protein>
    <submittedName>
        <fullName evidence="1">Uncharacterized protein</fullName>
    </submittedName>
</protein>
<accession>A0ABQ2P5P9</accession>
<proteinExistence type="predicted"/>
<gene>
    <name evidence="1" type="ORF">GCM10010970_07280</name>
</gene>
<comment type="caution">
    <text evidence="1">The sequence shown here is derived from an EMBL/GenBank/DDBJ whole genome shotgun (WGS) entry which is preliminary data.</text>
</comment>